<name>A0A0K0GNY3_XANOP</name>
<evidence type="ECO:0000313" key="3">
    <source>
        <dbReference type="Proteomes" id="UP000001740"/>
    </source>
</evidence>
<proteinExistence type="predicted"/>
<dbReference type="Proteomes" id="UP000001740">
    <property type="component" value="Chromosome"/>
</dbReference>
<evidence type="ECO:0000256" key="1">
    <source>
        <dbReference type="SAM" id="MobiDB-lite"/>
    </source>
</evidence>
<dbReference type="HOGENOM" id="CLU_3298699_0_0_6"/>
<gene>
    <name evidence="2" type="ordered locus">PXO_02502</name>
</gene>
<feature type="compositionally biased region" description="Basic and acidic residues" evidence="1">
    <location>
        <begin position="20"/>
        <end position="32"/>
    </location>
</feature>
<protein>
    <submittedName>
        <fullName evidence="2">Uncharacterized protein</fullName>
    </submittedName>
</protein>
<accession>A0A0K0GNY3</accession>
<sequence length="40" mass="4545">MGADGALRTAVYELVDADSEHRPRRLGGERSRFIRRSKQS</sequence>
<dbReference type="AlphaFoldDB" id="A0A0K0GNY3"/>
<dbReference type="EMBL" id="CP000967">
    <property type="protein sequence ID" value="ACD60792.1"/>
    <property type="molecule type" value="Genomic_DNA"/>
</dbReference>
<feature type="region of interest" description="Disordered" evidence="1">
    <location>
        <begin position="20"/>
        <end position="40"/>
    </location>
</feature>
<evidence type="ECO:0000313" key="2">
    <source>
        <dbReference type="EMBL" id="ACD60792.1"/>
    </source>
</evidence>
<organism evidence="2 3">
    <name type="scientific">Xanthomonas oryzae pv. oryzae (strain PXO99A)</name>
    <dbReference type="NCBI Taxonomy" id="360094"/>
    <lineage>
        <taxon>Bacteria</taxon>
        <taxon>Pseudomonadati</taxon>
        <taxon>Pseudomonadota</taxon>
        <taxon>Gammaproteobacteria</taxon>
        <taxon>Lysobacterales</taxon>
        <taxon>Lysobacteraceae</taxon>
        <taxon>Xanthomonas</taxon>
    </lineage>
</organism>
<reference evidence="2 3" key="1">
    <citation type="journal article" date="2008" name="BMC Genomics">
        <title>Genome sequence and rapid evolution of the rice pathogen Xanthomonas oryzae pv. oryzae PXO99A.</title>
        <authorList>
            <person name="Salzberg S.L."/>
            <person name="Sommer D.D."/>
            <person name="Schatz M.C."/>
            <person name="Phillippy A.M."/>
            <person name="Rabinowicz P.D."/>
            <person name="Tsuge S."/>
            <person name="Furutani A."/>
            <person name="Ochiai H."/>
            <person name="Delcher A.L."/>
            <person name="Kelley D."/>
            <person name="Madupu R."/>
            <person name="Puiu D."/>
            <person name="Radune D."/>
            <person name="Shumway M."/>
            <person name="Trapnell C."/>
            <person name="Aparna G."/>
            <person name="Jha G."/>
            <person name="Pandey A."/>
            <person name="Patil P.B."/>
            <person name="Ishihara H."/>
            <person name="Meyer D.F."/>
            <person name="Szurek B."/>
            <person name="Verdier V."/>
            <person name="Koebnik R."/>
            <person name="Dow J.M."/>
            <person name="Ryan R.P."/>
            <person name="Hirata H."/>
            <person name="Tsuyumu S."/>
            <person name="Won Lee S."/>
            <person name="Seo Y.S."/>
            <person name="Sriariyanum M."/>
            <person name="Ronald P.C."/>
            <person name="Sonti R.V."/>
            <person name="Van Sluys M.A."/>
            <person name="Leach J.E."/>
            <person name="White F.F."/>
            <person name="Bogdanove A.J."/>
        </authorList>
    </citation>
    <scope>NUCLEOTIDE SEQUENCE [LARGE SCALE GENOMIC DNA]</scope>
    <source>
        <strain evidence="2 3">PXO99A</strain>
    </source>
</reference>
<dbReference type="KEGG" id="xop:PXO_02502"/>